<accession>A0A5C3LTK0</accession>
<keyword evidence="2" id="KW-0378">Hydrolase</keyword>
<dbReference type="Proteomes" id="UP000308652">
    <property type="component" value="Unassembled WGS sequence"/>
</dbReference>
<dbReference type="OrthoDB" id="284473at2759"/>
<dbReference type="GO" id="GO:0005829">
    <property type="term" value="C:cytosol"/>
    <property type="evidence" value="ECO:0007669"/>
    <property type="project" value="UniProtKB-SubCell"/>
</dbReference>
<sequence length="820" mass="89836">MPIAGNTPIPPAELRFFKTLTELDSWANSPSKKIEGILPYIPRNKPSETVASEGKILVCHDYKGGYVESPFSFSYTFNFWSTCDTFIYFAHQRVTVPPPAWINAAHRQGVKMLGVLIFENTESQDDLSQLFFGPLPVESNRERLASAPPSLPLSSHYARVLAELAYQRGFDGYLMNFEWSLPGGISQARALTAWVSLLRVELWKRVGSHAEVVWYDSVTAQGYLAWQDRLNSYNLPFLLCSTGFFTNYTWPTDYPDIMAQYFDSLSPSLLSVSSATRPNPTSQTLTRRDVYVGVDVWGRGTYGGGGFGTYRALEYVAPNTLKLSAALFAPGWTWETRENDVGRTWEKWWEEEVTLWAGLRPGFDPSSIVPEFKHRRREQPRIADDTYKGIADFFATRPPPDPSILPFMTIFSPGVGRGWWVAGEKVWDAVSGDVWTSGWQDIERQCSVGDLIWPIPKLEWVDGSATTGVPLPVATVDLSMDDAWNGGTSLKLSFSDSVPTPPAAGVRSVFVPIQSLSLTPGIDYIATVVYKIQGDSAAAVVVGLQANLLSSISSSNYAIGAVSDGTWSAGGNAKSVDVAWLGAGIRLNVSTTSMDATESDSTPVEVALGLVLTITQGSTGNDDMHLASLLVGQMNVFTLPSPNTDLTWESVLLWANFTPAEAKQSAAPTRTIADINGVLMWSLQTSLLPADPQTHPVISDDDPIPIYGQVPADGSWVETFFYYNIYAQLLTPADSSPSAPAAVGKPQDVVWIGTSGLDYGGDTGWETGRFIIVGENLLLQLPDTKGSQSLRFFVQGVNERGDVMEWDQVVFVDVDLGFTT</sequence>
<dbReference type="InterPro" id="IPR032979">
    <property type="entry name" value="ENGase"/>
</dbReference>
<dbReference type="Gene3D" id="2.60.120.260">
    <property type="entry name" value="Galactose-binding domain-like"/>
    <property type="match status" value="1"/>
</dbReference>
<gene>
    <name evidence="2" type="ORF">BDQ12DRAFT_611311</name>
</gene>
<reference evidence="2 3" key="1">
    <citation type="journal article" date="2019" name="Nat. Ecol. Evol.">
        <title>Megaphylogeny resolves global patterns of mushroom evolution.</title>
        <authorList>
            <person name="Varga T."/>
            <person name="Krizsan K."/>
            <person name="Foldi C."/>
            <person name="Dima B."/>
            <person name="Sanchez-Garcia M."/>
            <person name="Sanchez-Ramirez S."/>
            <person name="Szollosi G.J."/>
            <person name="Szarkandi J.G."/>
            <person name="Papp V."/>
            <person name="Albert L."/>
            <person name="Andreopoulos W."/>
            <person name="Angelini C."/>
            <person name="Antonin V."/>
            <person name="Barry K.W."/>
            <person name="Bougher N.L."/>
            <person name="Buchanan P."/>
            <person name="Buyck B."/>
            <person name="Bense V."/>
            <person name="Catcheside P."/>
            <person name="Chovatia M."/>
            <person name="Cooper J."/>
            <person name="Damon W."/>
            <person name="Desjardin D."/>
            <person name="Finy P."/>
            <person name="Geml J."/>
            <person name="Haridas S."/>
            <person name="Hughes K."/>
            <person name="Justo A."/>
            <person name="Karasinski D."/>
            <person name="Kautmanova I."/>
            <person name="Kiss B."/>
            <person name="Kocsube S."/>
            <person name="Kotiranta H."/>
            <person name="LaButti K.M."/>
            <person name="Lechner B.E."/>
            <person name="Liimatainen K."/>
            <person name="Lipzen A."/>
            <person name="Lukacs Z."/>
            <person name="Mihaltcheva S."/>
            <person name="Morgado L.N."/>
            <person name="Niskanen T."/>
            <person name="Noordeloos M.E."/>
            <person name="Ohm R.A."/>
            <person name="Ortiz-Santana B."/>
            <person name="Ovrebo C."/>
            <person name="Racz N."/>
            <person name="Riley R."/>
            <person name="Savchenko A."/>
            <person name="Shiryaev A."/>
            <person name="Soop K."/>
            <person name="Spirin V."/>
            <person name="Szebenyi C."/>
            <person name="Tomsovsky M."/>
            <person name="Tulloss R.E."/>
            <person name="Uehling J."/>
            <person name="Grigoriev I.V."/>
            <person name="Vagvolgyi C."/>
            <person name="Papp T."/>
            <person name="Martin F.M."/>
            <person name="Miettinen O."/>
            <person name="Hibbett D.S."/>
            <person name="Nagy L.G."/>
        </authorList>
    </citation>
    <scope>NUCLEOTIDE SEQUENCE [LARGE SCALE GENOMIC DNA]</scope>
    <source>
        <strain evidence="2 3">CBS 166.37</strain>
    </source>
</reference>
<dbReference type="PANTHER" id="PTHR13246">
    <property type="entry name" value="ENDO BETA N-ACETYLGLUCOSAMINIDASE"/>
    <property type="match status" value="1"/>
</dbReference>
<dbReference type="STRING" id="68775.A0A5C3LTK0"/>
<organism evidence="2 3">
    <name type="scientific">Crucibulum laeve</name>
    <dbReference type="NCBI Taxonomy" id="68775"/>
    <lineage>
        <taxon>Eukaryota</taxon>
        <taxon>Fungi</taxon>
        <taxon>Dikarya</taxon>
        <taxon>Basidiomycota</taxon>
        <taxon>Agaricomycotina</taxon>
        <taxon>Agaricomycetes</taxon>
        <taxon>Agaricomycetidae</taxon>
        <taxon>Agaricales</taxon>
        <taxon>Agaricineae</taxon>
        <taxon>Nidulariaceae</taxon>
        <taxon>Crucibulum</taxon>
    </lineage>
</organism>
<evidence type="ECO:0000313" key="3">
    <source>
        <dbReference type="Proteomes" id="UP000308652"/>
    </source>
</evidence>
<dbReference type="PANTHER" id="PTHR13246:SF1">
    <property type="entry name" value="CYTOSOLIC ENDO-BETA-N-ACETYLGLUCOSAMINIDASE"/>
    <property type="match status" value="1"/>
</dbReference>
<evidence type="ECO:0000313" key="2">
    <source>
        <dbReference type="EMBL" id="TFK35723.1"/>
    </source>
</evidence>
<dbReference type="Pfam" id="PF03644">
    <property type="entry name" value="Glyco_hydro_85"/>
    <property type="match status" value="1"/>
</dbReference>
<dbReference type="AlphaFoldDB" id="A0A5C3LTK0"/>
<dbReference type="InterPro" id="IPR005201">
    <property type="entry name" value="TIM_ENGase"/>
</dbReference>
<dbReference type="Gene3D" id="3.20.20.80">
    <property type="entry name" value="Glycosidases"/>
    <property type="match status" value="1"/>
</dbReference>
<keyword evidence="3" id="KW-1185">Reference proteome</keyword>
<protein>
    <submittedName>
        <fullName evidence="2">Glycosyl hydrolase family 85-domain-containing protein</fullName>
    </submittedName>
</protein>
<name>A0A5C3LTK0_9AGAR</name>
<feature type="domain" description="Cytosolic endo-beta-N-acetylglucosaminidase TIM barrel" evidence="1">
    <location>
        <begin position="74"/>
        <end position="419"/>
    </location>
</feature>
<evidence type="ECO:0000259" key="1">
    <source>
        <dbReference type="Pfam" id="PF03644"/>
    </source>
</evidence>
<dbReference type="EMBL" id="ML213619">
    <property type="protein sequence ID" value="TFK35723.1"/>
    <property type="molecule type" value="Genomic_DNA"/>
</dbReference>
<proteinExistence type="predicted"/>
<dbReference type="GO" id="GO:0033925">
    <property type="term" value="F:mannosyl-glycoprotein endo-beta-N-acetylglucosaminidase activity"/>
    <property type="evidence" value="ECO:0007669"/>
    <property type="project" value="UniProtKB-EC"/>
</dbReference>